<organism evidence="3">
    <name type="scientific">Burkholderia pseudomallei 1710a</name>
    <dbReference type="NCBI Taxonomy" id="320371"/>
    <lineage>
        <taxon>Bacteria</taxon>
        <taxon>Pseudomonadati</taxon>
        <taxon>Pseudomonadota</taxon>
        <taxon>Betaproteobacteria</taxon>
        <taxon>Burkholderiales</taxon>
        <taxon>Burkholderiaceae</taxon>
        <taxon>Burkholderia</taxon>
        <taxon>pseudomallei group</taxon>
    </lineage>
</organism>
<sequence length="508" mass="52818">MSGNVSKRLRASSGSEIGRAAAGASDAAGAAGTAGAFADAAHPLPPAGGLCMSSEGGVPPGTAIADATATASDARTAFAANTKDAKDAKDAKDTTSRPSLAAANHATGPVRPGALAGLKIIDLSRVLGGPYCTQALADHGARVIKIEPPAGDETRGWGPPFLDDDAWYFTGVNRNKEGIVLDLSRDEGRAILWRLLEDADVLVENFKPGTLARWGMDYERDLRPRFARLVHCAITGFGADGPLGGLPGYDAVIQAMAGLMSVNGDAGGDATRIGLPIVDMVTGLNALAGILLALAERERSGVGQSIDIALYDCGVSLLHPHLPNWFGSGRTPARSGNAHPNIAPYDSYRTASAPIFLAIGNDRQFARLCAHLGVPALASDPRFIDNRSRCAHRAELKASLETRLAGRDGETLARELMAEGVPCGPVRTIDALACDPHTLHRGLVVEMGRYRGAASPIKLSRTPATYRTAPPTLGRDTRAVLDALGIDAATQARLADAGVLKEAKPMAT</sequence>
<dbReference type="InterPro" id="IPR044855">
    <property type="entry name" value="CoA-Trfase_III_dom3_sf"/>
</dbReference>
<dbReference type="Gene3D" id="3.30.1540.10">
    <property type="entry name" value="formyl-coa transferase, domain 3"/>
    <property type="match status" value="1"/>
</dbReference>
<dbReference type="AlphaFoldDB" id="A0A0E1W0X1"/>
<dbReference type="EMBL" id="CM000832">
    <property type="protein sequence ID" value="EET06840.1"/>
    <property type="molecule type" value="Genomic_DNA"/>
</dbReference>
<feature type="compositionally biased region" description="Basic and acidic residues" evidence="2">
    <location>
        <begin position="83"/>
        <end position="95"/>
    </location>
</feature>
<proteinExistence type="predicted"/>
<feature type="region of interest" description="Disordered" evidence="2">
    <location>
        <begin position="1"/>
        <end position="25"/>
    </location>
</feature>
<dbReference type="Pfam" id="PF02515">
    <property type="entry name" value="CoA_transf_3"/>
    <property type="match status" value="1"/>
</dbReference>
<protein>
    <submittedName>
        <fullName evidence="3">CAIB/BAIF family protein</fullName>
    </submittedName>
</protein>
<dbReference type="PANTHER" id="PTHR48207:SF3">
    <property type="entry name" value="SUCCINATE--HYDROXYMETHYLGLUTARATE COA-TRANSFERASE"/>
    <property type="match status" value="1"/>
</dbReference>
<dbReference type="GO" id="GO:0008410">
    <property type="term" value="F:CoA-transferase activity"/>
    <property type="evidence" value="ECO:0007669"/>
    <property type="project" value="TreeGrafter"/>
</dbReference>
<dbReference type="InterPro" id="IPR023606">
    <property type="entry name" value="CoA-Trfase_III_dom_1_sf"/>
</dbReference>
<evidence type="ECO:0000313" key="3">
    <source>
        <dbReference type="EMBL" id="EET06840.1"/>
    </source>
</evidence>
<name>A0A0E1W0X1_BURPE</name>
<dbReference type="Gene3D" id="3.40.50.10540">
    <property type="entry name" value="Crotonobetainyl-coa:carnitine coa-transferase, domain 1"/>
    <property type="match status" value="1"/>
</dbReference>
<evidence type="ECO:0000256" key="2">
    <source>
        <dbReference type="SAM" id="MobiDB-lite"/>
    </source>
</evidence>
<feature type="region of interest" description="Disordered" evidence="2">
    <location>
        <begin position="81"/>
        <end position="108"/>
    </location>
</feature>
<dbReference type="RefSeq" id="WP_004527383.1">
    <property type="nucleotide sequence ID" value="NZ_CM000832.1"/>
</dbReference>
<dbReference type="SUPFAM" id="SSF89796">
    <property type="entry name" value="CoA-transferase family III (CaiB/BaiF)"/>
    <property type="match status" value="1"/>
</dbReference>
<evidence type="ECO:0000256" key="1">
    <source>
        <dbReference type="ARBA" id="ARBA00022679"/>
    </source>
</evidence>
<dbReference type="PANTHER" id="PTHR48207">
    <property type="entry name" value="SUCCINATE--HYDROXYMETHYLGLUTARATE COA-TRANSFERASE"/>
    <property type="match status" value="1"/>
</dbReference>
<accession>A0A0E1W0X1</accession>
<dbReference type="Proteomes" id="UP000001812">
    <property type="component" value="Chromosome I"/>
</dbReference>
<reference evidence="3" key="1">
    <citation type="submission" date="2009-05" db="EMBL/GenBank/DDBJ databases">
        <authorList>
            <person name="Harkins D.M."/>
            <person name="DeShazer D."/>
            <person name="Woods D.E."/>
            <person name="Brinkac L.M."/>
            <person name="Brown K.A."/>
            <person name="Hung G.C."/>
            <person name="Tuanyok A."/>
            <person name="Zhang B."/>
            <person name="Nierman W.C."/>
        </authorList>
    </citation>
    <scope>NUCLEOTIDE SEQUENCE [LARGE SCALE GENOMIC DNA]</scope>
    <source>
        <strain evidence="3">1710a</strain>
    </source>
</reference>
<keyword evidence="1" id="KW-0808">Transferase</keyword>
<gene>
    <name evidence="3" type="ORF">BURPS1710A_3203</name>
</gene>
<dbReference type="InterPro" id="IPR050483">
    <property type="entry name" value="CoA-transferase_III_domain"/>
</dbReference>
<dbReference type="InterPro" id="IPR003673">
    <property type="entry name" value="CoA-Trfase_fam_III"/>
</dbReference>
<dbReference type="HOGENOM" id="CLU_033975_0_0_4"/>